<keyword evidence="7 10" id="KW-0460">Magnesium</keyword>
<accession>A0A6N6NMH1</accession>
<dbReference type="AlphaFoldDB" id="A0A6N6NMH1"/>
<evidence type="ECO:0000256" key="10">
    <source>
        <dbReference type="PIRNR" id="PIRNR006268"/>
    </source>
</evidence>
<dbReference type="GO" id="GO:0016740">
    <property type="term" value="F:transferase activity"/>
    <property type="evidence" value="ECO:0007669"/>
    <property type="project" value="UniProtKB-UniRule"/>
</dbReference>
<feature type="binding site" evidence="11">
    <location>
        <position position="289"/>
    </location>
    <ligand>
        <name>Mg(2+)</name>
        <dbReference type="ChEBI" id="CHEBI:18420"/>
    </ligand>
</feature>
<evidence type="ECO:0000256" key="2">
    <source>
        <dbReference type="ARBA" id="ARBA00016337"/>
    </source>
</evidence>
<evidence type="ECO:0000256" key="8">
    <source>
        <dbReference type="ARBA" id="ARBA00031306"/>
    </source>
</evidence>
<comment type="similarity">
    <text evidence="10">Belongs to the ApbE family.</text>
</comment>
<comment type="cofactor">
    <cofactor evidence="11">
        <name>Mg(2+)</name>
        <dbReference type="ChEBI" id="CHEBI:18420"/>
    </cofactor>
    <cofactor evidence="11">
        <name>Mn(2+)</name>
        <dbReference type="ChEBI" id="CHEBI:29035"/>
    </cofactor>
    <text evidence="11">Magnesium. Can also use manganese.</text>
</comment>
<dbReference type="EC" id="2.7.1.180" evidence="1 10"/>
<evidence type="ECO:0000256" key="1">
    <source>
        <dbReference type="ARBA" id="ARBA00011955"/>
    </source>
</evidence>
<keyword evidence="4 10" id="KW-0808">Transferase</keyword>
<comment type="caution">
    <text evidence="12">The sequence shown here is derived from an EMBL/GenBank/DDBJ whole genome shotgun (WGS) entry which is preliminary data.</text>
</comment>
<name>A0A6N6NMH1_9ACTN</name>
<proteinExistence type="inferred from homology"/>
<dbReference type="PANTHER" id="PTHR30040:SF2">
    <property type="entry name" value="FAD:PROTEIN FMN TRANSFERASE"/>
    <property type="match status" value="1"/>
</dbReference>
<sequence length="324" mass="34993">MNKAGVIQDAIPQEDFLETSGPNEAGMVAQHFFAFNTAITLQAFAPEQACLSAFGRVRKEARRFERLFSRTLPHSDISRLNRAGGTPVEISRDTADLLECALSYCADGDGRFDITMGSAVQLWDLRRAIIPSQDALREAVAHVDWRGVRVREESGRYFAQLADPQAAVDVGGIAKGWIADKFTSVLLKEGLEDFLINLGGNVVAHGEKPGGIAWNIGIRDPRDENSIVGAVSLCDASAVTSGIYERCCEVNGKFYHHILSPETGMPVQTDVAGATVIADRSIDAEGYSTTLLALGTVRGLAFARKHPAIRKAIFVTSNGDVLES</sequence>
<evidence type="ECO:0000256" key="6">
    <source>
        <dbReference type="ARBA" id="ARBA00022827"/>
    </source>
</evidence>
<keyword evidence="5 10" id="KW-0479">Metal-binding</keyword>
<protein>
    <recommendedName>
        <fullName evidence="2 10">FAD:protein FMN transferase</fullName>
        <ecNumber evidence="1 10">2.7.1.180</ecNumber>
    </recommendedName>
    <alternativeName>
        <fullName evidence="8 10">Flavin transferase</fullName>
    </alternativeName>
</protein>
<keyword evidence="13" id="KW-1185">Reference proteome</keyword>
<dbReference type="Gene3D" id="3.10.520.10">
    <property type="entry name" value="ApbE-like domains"/>
    <property type="match status" value="1"/>
</dbReference>
<organism evidence="12 13">
    <name type="scientific">Ellagibacter isourolithinifaciens</name>
    <dbReference type="NCBI Taxonomy" id="2137581"/>
    <lineage>
        <taxon>Bacteria</taxon>
        <taxon>Bacillati</taxon>
        <taxon>Actinomycetota</taxon>
        <taxon>Coriobacteriia</taxon>
        <taxon>Eggerthellales</taxon>
        <taxon>Eggerthellaceae</taxon>
        <taxon>Ellagibacter</taxon>
    </lineage>
</organism>
<dbReference type="EMBL" id="WAJR01000006">
    <property type="protein sequence ID" value="KAB1641298.1"/>
    <property type="molecule type" value="Genomic_DNA"/>
</dbReference>
<evidence type="ECO:0000256" key="5">
    <source>
        <dbReference type="ARBA" id="ARBA00022723"/>
    </source>
</evidence>
<evidence type="ECO:0000313" key="12">
    <source>
        <dbReference type="EMBL" id="KAB1641298.1"/>
    </source>
</evidence>
<keyword evidence="3 10" id="KW-0285">Flavoprotein</keyword>
<dbReference type="GO" id="GO:0046872">
    <property type="term" value="F:metal ion binding"/>
    <property type="evidence" value="ECO:0007669"/>
    <property type="project" value="UniProtKB-UniRule"/>
</dbReference>
<dbReference type="SUPFAM" id="SSF143631">
    <property type="entry name" value="ApbE-like"/>
    <property type="match status" value="1"/>
</dbReference>
<feature type="binding site" evidence="11">
    <location>
        <position position="172"/>
    </location>
    <ligand>
        <name>Mg(2+)</name>
        <dbReference type="ChEBI" id="CHEBI:18420"/>
    </ligand>
</feature>
<evidence type="ECO:0000313" key="13">
    <source>
        <dbReference type="Proteomes" id="UP000468668"/>
    </source>
</evidence>
<dbReference type="Proteomes" id="UP000468668">
    <property type="component" value="Unassembled WGS sequence"/>
</dbReference>
<dbReference type="PIRSF" id="PIRSF006268">
    <property type="entry name" value="ApbE"/>
    <property type="match status" value="1"/>
</dbReference>
<dbReference type="PANTHER" id="PTHR30040">
    <property type="entry name" value="THIAMINE BIOSYNTHESIS LIPOPROTEIN APBE"/>
    <property type="match status" value="1"/>
</dbReference>
<gene>
    <name evidence="12" type="ORF">F8C90_03825</name>
</gene>
<dbReference type="InterPro" id="IPR003374">
    <property type="entry name" value="ApbE-like_sf"/>
</dbReference>
<dbReference type="Pfam" id="PF02424">
    <property type="entry name" value="ApbE"/>
    <property type="match status" value="1"/>
</dbReference>
<evidence type="ECO:0000256" key="3">
    <source>
        <dbReference type="ARBA" id="ARBA00022630"/>
    </source>
</evidence>
<comment type="catalytic activity">
    <reaction evidence="9 10">
        <text>L-threonyl-[protein] + FAD = FMN-L-threonyl-[protein] + AMP + H(+)</text>
        <dbReference type="Rhea" id="RHEA:36847"/>
        <dbReference type="Rhea" id="RHEA-COMP:11060"/>
        <dbReference type="Rhea" id="RHEA-COMP:11061"/>
        <dbReference type="ChEBI" id="CHEBI:15378"/>
        <dbReference type="ChEBI" id="CHEBI:30013"/>
        <dbReference type="ChEBI" id="CHEBI:57692"/>
        <dbReference type="ChEBI" id="CHEBI:74257"/>
        <dbReference type="ChEBI" id="CHEBI:456215"/>
        <dbReference type="EC" id="2.7.1.180"/>
    </reaction>
</comment>
<dbReference type="InterPro" id="IPR024932">
    <property type="entry name" value="ApbE"/>
</dbReference>
<reference evidence="12 13" key="1">
    <citation type="submission" date="2019-09" db="EMBL/GenBank/DDBJ databases">
        <title>Whole genome shotgun sequencing (WGS) of Ellagibacter isourolithinifaciens DSM 104140(T) and Adlercreutzia muris DSM 29508(T).</title>
        <authorList>
            <person name="Stoll D.A."/>
            <person name="Danylec N."/>
            <person name="Huch M."/>
        </authorList>
    </citation>
    <scope>NUCLEOTIDE SEQUENCE [LARGE SCALE GENOMIC DNA]</scope>
    <source>
        <strain evidence="12 13">DSM 104140</strain>
    </source>
</reference>
<keyword evidence="6 10" id="KW-0274">FAD</keyword>
<evidence type="ECO:0000256" key="7">
    <source>
        <dbReference type="ARBA" id="ARBA00022842"/>
    </source>
</evidence>
<evidence type="ECO:0000256" key="9">
    <source>
        <dbReference type="ARBA" id="ARBA00048540"/>
    </source>
</evidence>
<dbReference type="GeneID" id="98657532"/>
<dbReference type="RefSeq" id="WP_158049133.1">
    <property type="nucleotide sequence ID" value="NZ_WAJR01000006.1"/>
</dbReference>
<evidence type="ECO:0000256" key="11">
    <source>
        <dbReference type="PIRSR" id="PIRSR006268-2"/>
    </source>
</evidence>
<dbReference type="OrthoDB" id="9778595at2"/>
<evidence type="ECO:0000256" key="4">
    <source>
        <dbReference type="ARBA" id="ARBA00022679"/>
    </source>
</evidence>